<comment type="similarity">
    <text evidence="2">Belongs to the eukaryotic RPA49/POLR1E RNA polymerase subunit family.</text>
</comment>
<evidence type="ECO:0000256" key="1">
    <source>
        <dbReference type="ARBA" id="ARBA00004604"/>
    </source>
</evidence>
<dbReference type="InterPro" id="IPR009668">
    <property type="entry name" value="RNA_pol-assoc_fac_A49-like"/>
</dbReference>
<protein>
    <recommendedName>
        <fullName evidence="8">DNA-directed RNA polymerase I subunit rpa49</fullName>
    </recommendedName>
</protein>
<dbReference type="GO" id="GO:0003677">
    <property type="term" value="F:DNA binding"/>
    <property type="evidence" value="ECO:0007669"/>
    <property type="project" value="InterPro"/>
</dbReference>
<evidence type="ECO:0000256" key="6">
    <source>
        <dbReference type="SAM" id="MobiDB-lite"/>
    </source>
</evidence>
<gene>
    <name evidence="7" type="ORF">Slati_0301800</name>
</gene>
<name>A0AAW2YEC2_9LAMI</name>
<keyword evidence="5" id="KW-0539">Nucleus</keyword>
<sequence>MMAIRRMTHNLCKQENEEKSGREDGSSDVRKGEELGALDVKINAIGDNTEDKTSPIIGYFPSGYDPMKNSINPDPNSSVKVYKSVNSRNPRNPRMQVVVGVSGSEVKFVGTNYSGEATTPQLCNYALGVLDKETRRLKMVPIAANRVGTKIAALEAVAEKEVKEGVGTTEEKTDKFRNLTLMYSTKKNIRREATAAHKAYPLDKIILKGEWDYLLDILELAHAGSQFSPDLYPTFVCNRVHQLETIKDESKKRKMAGILSYMTHLIKFKDRHTMDGVSSTSKRHKLPTILSQRFSSMFDITNNNRIPDEKQKLLISYVLVLSLFVDGFRSDPSDIAKDLRINPLTLRSHYEYLGCKFVRENHVLLATLPVPLEFQTIKRKRRR</sequence>
<evidence type="ECO:0000256" key="4">
    <source>
        <dbReference type="ARBA" id="ARBA00023163"/>
    </source>
</evidence>
<comment type="subcellular location">
    <subcellularLocation>
        <location evidence="1">Nucleus</location>
        <location evidence="1">Nucleolus</location>
    </subcellularLocation>
</comment>
<keyword evidence="4" id="KW-0804">Transcription</keyword>
<dbReference type="GO" id="GO:0000428">
    <property type="term" value="C:DNA-directed RNA polymerase complex"/>
    <property type="evidence" value="ECO:0007669"/>
    <property type="project" value="UniProtKB-KW"/>
</dbReference>
<feature type="region of interest" description="Disordered" evidence="6">
    <location>
        <begin position="1"/>
        <end position="33"/>
    </location>
</feature>
<evidence type="ECO:0000256" key="2">
    <source>
        <dbReference type="ARBA" id="ARBA00009430"/>
    </source>
</evidence>
<feature type="compositionally biased region" description="Basic and acidic residues" evidence="6">
    <location>
        <begin position="12"/>
        <end position="33"/>
    </location>
</feature>
<dbReference type="GO" id="GO:0006351">
    <property type="term" value="P:DNA-templated transcription"/>
    <property type="evidence" value="ECO:0007669"/>
    <property type="project" value="InterPro"/>
</dbReference>
<evidence type="ECO:0000256" key="5">
    <source>
        <dbReference type="ARBA" id="ARBA00023242"/>
    </source>
</evidence>
<keyword evidence="3" id="KW-0240">DNA-directed RNA polymerase</keyword>
<dbReference type="AlphaFoldDB" id="A0AAW2YEC2"/>
<reference evidence="7" key="2">
    <citation type="journal article" date="2024" name="Plant">
        <title>Genomic evolution and insights into agronomic trait innovations of Sesamum species.</title>
        <authorList>
            <person name="Miao H."/>
            <person name="Wang L."/>
            <person name="Qu L."/>
            <person name="Liu H."/>
            <person name="Sun Y."/>
            <person name="Le M."/>
            <person name="Wang Q."/>
            <person name="Wei S."/>
            <person name="Zheng Y."/>
            <person name="Lin W."/>
            <person name="Duan Y."/>
            <person name="Cao H."/>
            <person name="Xiong S."/>
            <person name="Wang X."/>
            <person name="Wei L."/>
            <person name="Li C."/>
            <person name="Ma Q."/>
            <person name="Ju M."/>
            <person name="Zhao R."/>
            <person name="Li G."/>
            <person name="Mu C."/>
            <person name="Tian Q."/>
            <person name="Mei H."/>
            <person name="Zhang T."/>
            <person name="Gao T."/>
            <person name="Zhang H."/>
        </authorList>
    </citation>
    <scope>NUCLEOTIDE SEQUENCE</scope>
    <source>
        <strain evidence="7">KEN1</strain>
    </source>
</reference>
<dbReference type="Pfam" id="PF06870">
    <property type="entry name" value="RNA_pol_I_A49"/>
    <property type="match status" value="2"/>
</dbReference>
<evidence type="ECO:0008006" key="8">
    <source>
        <dbReference type="Google" id="ProtNLM"/>
    </source>
</evidence>
<evidence type="ECO:0000313" key="7">
    <source>
        <dbReference type="EMBL" id="KAL0464142.1"/>
    </source>
</evidence>
<comment type="caution">
    <text evidence="7">The sequence shown here is derived from an EMBL/GenBank/DDBJ whole genome shotgun (WGS) entry which is preliminary data.</text>
</comment>
<dbReference type="PANTHER" id="PTHR14440">
    <property type="entry name" value="DNA-DIRECTED RNA POLYMERASE I SUBUNIT RPA49"/>
    <property type="match status" value="1"/>
</dbReference>
<accession>A0AAW2YEC2</accession>
<organism evidence="7">
    <name type="scientific">Sesamum latifolium</name>
    <dbReference type="NCBI Taxonomy" id="2727402"/>
    <lineage>
        <taxon>Eukaryota</taxon>
        <taxon>Viridiplantae</taxon>
        <taxon>Streptophyta</taxon>
        <taxon>Embryophyta</taxon>
        <taxon>Tracheophyta</taxon>
        <taxon>Spermatophyta</taxon>
        <taxon>Magnoliopsida</taxon>
        <taxon>eudicotyledons</taxon>
        <taxon>Gunneridae</taxon>
        <taxon>Pentapetalae</taxon>
        <taxon>asterids</taxon>
        <taxon>lamiids</taxon>
        <taxon>Lamiales</taxon>
        <taxon>Pedaliaceae</taxon>
        <taxon>Sesamum</taxon>
    </lineage>
</organism>
<dbReference type="EMBL" id="JACGWN010000001">
    <property type="protein sequence ID" value="KAL0464142.1"/>
    <property type="molecule type" value="Genomic_DNA"/>
</dbReference>
<proteinExistence type="inferred from homology"/>
<reference evidence="7" key="1">
    <citation type="submission" date="2020-06" db="EMBL/GenBank/DDBJ databases">
        <authorList>
            <person name="Li T."/>
            <person name="Hu X."/>
            <person name="Zhang T."/>
            <person name="Song X."/>
            <person name="Zhang H."/>
            <person name="Dai N."/>
            <person name="Sheng W."/>
            <person name="Hou X."/>
            <person name="Wei L."/>
        </authorList>
    </citation>
    <scope>NUCLEOTIDE SEQUENCE</scope>
    <source>
        <strain evidence="7">KEN1</strain>
        <tissue evidence="7">Leaf</tissue>
    </source>
</reference>
<evidence type="ECO:0000256" key="3">
    <source>
        <dbReference type="ARBA" id="ARBA00022478"/>
    </source>
</evidence>
<dbReference type="GO" id="GO:0005730">
    <property type="term" value="C:nucleolus"/>
    <property type="evidence" value="ECO:0007669"/>
    <property type="project" value="UniProtKB-SubCell"/>
</dbReference>